<dbReference type="InterPro" id="IPR023032">
    <property type="entry name" value="tRNA_MAMT_biosynth_bifunc_MnmC"/>
</dbReference>
<comment type="function">
    <text evidence="10">Catalyzes the last two steps in the biosynthesis of 5-methylaminomethyl-2-thiouridine (mnm(5)s(2)U) at the wobble position (U34) in tRNA. Catalyzes the FAD-dependent demodification of cmnm(5)s(2)U34 to nm(5)s(2)U34, followed by the transfer of a methyl group from S-adenosyl-L-methionine to nm(5)s(2)U34, to form mnm(5)s(2)U34.</text>
</comment>
<dbReference type="SUPFAM" id="SSF51971">
    <property type="entry name" value="Nucleotide-binding domain"/>
    <property type="match status" value="1"/>
</dbReference>
<dbReference type="GO" id="GO:0004808">
    <property type="term" value="F:tRNA (5-methylaminomethyl-2-thiouridylate)(34)-methyltransferase activity"/>
    <property type="evidence" value="ECO:0007669"/>
    <property type="project" value="UniProtKB-EC"/>
</dbReference>
<dbReference type="InterPro" id="IPR047785">
    <property type="entry name" value="tRNA_MNMC2"/>
</dbReference>
<dbReference type="GO" id="GO:0002097">
    <property type="term" value="P:tRNA wobble base modification"/>
    <property type="evidence" value="ECO:0007669"/>
    <property type="project" value="UniProtKB-UniRule"/>
</dbReference>
<dbReference type="GO" id="GO:0016645">
    <property type="term" value="F:oxidoreductase activity, acting on the CH-NH group of donors"/>
    <property type="evidence" value="ECO:0007669"/>
    <property type="project" value="InterPro"/>
</dbReference>
<accession>A0A4Q7NLP0</accession>
<keyword evidence="8 10" id="KW-0560">Oxidoreductase</keyword>
<evidence type="ECO:0000256" key="11">
    <source>
        <dbReference type="SAM" id="MobiDB-lite"/>
    </source>
</evidence>
<dbReference type="GO" id="GO:0032259">
    <property type="term" value="P:methylation"/>
    <property type="evidence" value="ECO:0007669"/>
    <property type="project" value="UniProtKB-KW"/>
</dbReference>
<dbReference type="EC" id="1.5.-.-" evidence="10"/>
<feature type="region of interest" description="Disordered" evidence="11">
    <location>
        <begin position="16"/>
        <end position="46"/>
    </location>
</feature>
<dbReference type="PANTHER" id="PTHR13847:SF283">
    <property type="entry name" value="TRNA 5-METHYLAMINOMETHYL-2-THIOURIDINE BIOSYNTHESIS BIFUNCTIONAL PROTEIN MNMC"/>
    <property type="match status" value="1"/>
</dbReference>
<evidence type="ECO:0000256" key="7">
    <source>
        <dbReference type="ARBA" id="ARBA00022827"/>
    </source>
</evidence>
<evidence type="ECO:0000259" key="12">
    <source>
        <dbReference type="Pfam" id="PF01266"/>
    </source>
</evidence>
<keyword evidence="7 10" id="KW-0274">FAD</keyword>
<dbReference type="GO" id="GO:0005737">
    <property type="term" value="C:cytoplasm"/>
    <property type="evidence" value="ECO:0007669"/>
    <property type="project" value="UniProtKB-SubCell"/>
</dbReference>
<dbReference type="InterPro" id="IPR008471">
    <property type="entry name" value="MnmC-like_methylTransf"/>
</dbReference>
<keyword evidence="3 10" id="KW-0285">Flavoprotein</keyword>
<evidence type="ECO:0000256" key="8">
    <source>
        <dbReference type="ARBA" id="ARBA00023002"/>
    </source>
</evidence>
<evidence type="ECO:0000256" key="2">
    <source>
        <dbReference type="ARBA" id="ARBA00022603"/>
    </source>
</evidence>
<keyword evidence="5 10" id="KW-0949">S-adenosyl-L-methionine</keyword>
<dbReference type="NCBIfam" id="NF033855">
    <property type="entry name" value="tRNA_MNMC2"/>
    <property type="match status" value="1"/>
</dbReference>
<dbReference type="SUPFAM" id="SSF54373">
    <property type="entry name" value="FAD-linked reductases, C-terminal domain"/>
    <property type="match status" value="1"/>
</dbReference>
<dbReference type="Pfam" id="PF05430">
    <property type="entry name" value="Methyltransf_30"/>
    <property type="match status" value="1"/>
</dbReference>
<dbReference type="InterPro" id="IPR006076">
    <property type="entry name" value="FAD-dep_OxRdtase"/>
</dbReference>
<dbReference type="GO" id="GO:0050660">
    <property type="term" value="F:flavin adenine dinucleotide binding"/>
    <property type="evidence" value="ECO:0007669"/>
    <property type="project" value="UniProtKB-UniRule"/>
</dbReference>
<feature type="region of interest" description="tRNA (mnm(5)s(2)U34)-methyltransferase" evidence="10">
    <location>
        <begin position="1"/>
        <end position="292"/>
    </location>
</feature>
<dbReference type="Proteomes" id="UP000292445">
    <property type="component" value="Unassembled WGS sequence"/>
</dbReference>
<dbReference type="InterPro" id="IPR017610">
    <property type="entry name" value="tRNA_S-uridine_synth_MnmC_C"/>
</dbReference>
<keyword evidence="15" id="KW-1185">Reference proteome</keyword>
<feature type="domain" description="FAD dependent oxidoreductase" evidence="12">
    <location>
        <begin position="312"/>
        <end position="667"/>
    </location>
</feature>
<evidence type="ECO:0000259" key="13">
    <source>
        <dbReference type="Pfam" id="PF05430"/>
    </source>
</evidence>
<dbReference type="PANTHER" id="PTHR13847">
    <property type="entry name" value="SARCOSINE DEHYDROGENASE-RELATED"/>
    <property type="match status" value="1"/>
</dbReference>
<keyword evidence="9 10" id="KW-0511">Multifunctional enzyme</keyword>
<keyword evidence="2 10" id="KW-0489">Methyltransferase</keyword>
<proteinExistence type="inferred from homology"/>
<name>A0A4Q7NLP0_9BURK</name>
<keyword evidence="4 10" id="KW-0808">Transferase</keyword>
<comment type="similarity">
    <text evidence="10">In the C-terminal section; belongs to the DAO family.</text>
</comment>
<evidence type="ECO:0000256" key="10">
    <source>
        <dbReference type="HAMAP-Rule" id="MF_01102"/>
    </source>
</evidence>
<evidence type="ECO:0000256" key="3">
    <source>
        <dbReference type="ARBA" id="ARBA00022630"/>
    </source>
</evidence>
<reference evidence="14 15" key="1">
    <citation type="submission" date="2019-02" db="EMBL/GenBank/DDBJ databases">
        <title>Genomic Encyclopedia of Type Strains, Phase IV (KMG-IV): sequencing the most valuable type-strain genomes for metagenomic binning, comparative biology and taxonomic classification.</title>
        <authorList>
            <person name="Goeker M."/>
        </authorList>
    </citation>
    <scope>NUCLEOTIDE SEQUENCE [LARGE SCALE GENOMIC DNA]</scope>
    <source>
        <strain evidence="14 15">K24</strain>
    </source>
</reference>
<evidence type="ECO:0000256" key="9">
    <source>
        <dbReference type="ARBA" id="ARBA00023268"/>
    </source>
</evidence>
<dbReference type="Pfam" id="PF01266">
    <property type="entry name" value="DAO"/>
    <property type="match status" value="1"/>
</dbReference>
<evidence type="ECO:0000313" key="15">
    <source>
        <dbReference type="Proteomes" id="UP000292445"/>
    </source>
</evidence>
<dbReference type="EC" id="2.1.1.61" evidence="10"/>
<comment type="similarity">
    <text evidence="10">In the N-terminal section; belongs to the methyltransferase superfamily. tRNA (mnm(5)s(2)U34)-methyltransferase family.</text>
</comment>
<dbReference type="InterPro" id="IPR036188">
    <property type="entry name" value="FAD/NAD-bd_sf"/>
</dbReference>
<comment type="cofactor">
    <cofactor evidence="10">
        <name>FAD</name>
        <dbReference type="ChEBI" id="CHEBI:57692"/>
    </cofactor>
</comment>
<evidence type="ECO:0000256" key="1">
    <source>
        <dbReference type="ARBA" id="ARBA00022490"/>
    </source>
</evidence>
<evidence type="ECO:0000313" key="14">
    <source>
        <dbReference type="EMBL" id="RZS85882.1"/>
    </source>
</evidence>
<dbReference type="Gene3D" id="3.40.50.150">
    <property type="entry name" value="Vaccinia Virus protein VP39"/>
    <property type="match status" value="1"/>
</dbReference>
<evidence type="ECO:0000256" key="4">
    <source>
        <dbReference type="ARBA" id="ARBA00022679"/>
    </source>
</evidence>
<comment type="catalytic activity">
    <reaction evidence="10">
        <text>5-aminomethyl-2-thiouridine(34) in tRNA + S-adenosyl-L-methionine = 5-methylaminomethyl-2-thiouridine(34) in tRNA + S-adenosyl-L-homocysteine + H(+)</text>
        <dbReference type="Rhea" id="RHEA:19569"/>
        <dbReference type="Rhea" id="RHEA-COMP:10195"/>
        <dbReference type="Rhea" id="RHEA-COMP:10197"/>
        <dbReference type="ChEBI" id="CHEBI:15378"/>
        <dbReference type="ChEBI" id="CHEBI:57856"/>
        <dbReference type="ChEBI" id="CHEBI:59789"/>
        <dbReference type="ChEBI" id="CHEBI:74454"/>
        <dbReference type="ChEBI" id="CHEBI:74455"/>
        <dbReference type="EC" id="2.1.1.61"/>
    </reaction>
</comment>
<keyword evidence="6 10" id="KW-0819">tRNA processing</keyword>
<comment type="caution">
    <text evidence="14">The sequence shown here is derived from an EMBL/GenBank/DDBJ whole genome shotgun (WGS) entry which is preliminary data.</text>
</comment>
<feature type="domain" description="MnmC-like methyltransferase" evidence="13">
    <location>
        <begin position="172"/>
        <end position="290"/>
    </location>
</feature>
<dbReference type="InterPro" id="IPR029063">
    <property type="entry name" value="SAM-dependent_MTases_sf"/>
</dbReference>
<dbReference type="Gene3D" id="3.50.50.60">
    <property type="entry name" value="FAD/NAD(P)-binding domain"/>
    <property type="match status" value="1"/>
</dbReference>
<sequence>MLMSPVYAMKRFPPTQHRCRPKKAVPDPGNRGSGFAGPPVSPPGGRPKGVGGVIILAVFTPLTPSRPAFDQDGLPYSPLYGDIYHAAQGALEQARHVFLAGNGLPERWRGRERFTVCETGFGLGLTFLTLWRAWRDDPRRSRRLHVVSVEAHPFAREDLEQLLRARLPAGWEDMATQLLAQWPPLLPGLHRLDLDGGAVTLTLAFGLAEQVVPRLVLRADAFFLDGFKPSVNPGMWSEPLMRALARLAAPDATAATWASAGAMRRALQTAGFEVERRDGFGGKLHMTVARYAPRFERRHAPAEPPSFAERHAVVVGAGIAGAGVAHALALRGWRVSVFDAAWGAPALGAGHLAAALTPLLARDDSPRARLSRAGALRAATRWAPWMDGGIVARCGTVQQAKSDDKEPGMHAMLAELGFPADWVRAVTREEASGLAGCPTARGGVYFPGGLRVRPRLLGAALLSRPGIEVRAARVARIEALQADVPSGRRWRAVDGLGATLAEAEIVVLANAAQAPRLLAASSLGPTGGELPGFFGQKAIAGQITLLPAQDAGWRPPHCVVAGDGYVLPAVDGDCVAGSTYVHDAARAVATAEGHAVNLERAARLLPELAGAGLDPGAFTGWAGWRAVLPGRLPVIGESPVHGGLWAASGYASRGLSWSALGGDILAASLEGEPMVLEGDLLRMIAWR</sequence>
<evidence type="ECO:0000256" key="6">
    <source>
        <dbReference type="ARBA" id="ARBA00022694"/>
    </source>
</evidence>
<organism evidence="14 15">
    <name type="scientific">Pigmentiphaga kullae</name>
    <dbReference type="NCBI Taxonomy" id="151784"/>
    <lineage>
        <taxon>Bacteria</taxon>
        <taxon>Pseudomonadati</taxon>
        <taxon>Pseudomonadota</taxon>
        <taxon>Betaproteobacteria</taxon>
        <taxon>Burkholderiales</taxon>
        <taxon>Alcaligenaceae</taxon>
        <taxon>Pigmentiphaga</taxon>
    </lineage>
</organism>
<evidence type="ECO:0000256" key="5">
    <source>
        <dbReference type="ARBA" id="ARBA00022691"/>
    </source>
</evidence>
<feature type="region of interest" description="FAD-dependent cmnm(5)s(2)U34 oxidoreductase" evidence="10">
    <location>
        <begin position="315"/>
        <end position="687"/>
    </location>
</feature>
<comment type="subcellular location">
    <subcellularLocation>
        <location evidence="10">Cytoplasm</location>
    </subcellularLocation>
</comment>
<dbReference type="HAMAP" id="MF_01102">
    <property type="entry name" value="MnmC"/>
    <property type="match status" value="1"/>
</dbReference>
<dbReference type="Gene3D" id="3.30.9.10">
    <property type="entry name" value="D-Amino Acid Oxidase, subunit A, domain 2"/>
    <property type="match status" value="1"/>
</dbReference>
<keyword evidence="1 10" id="KW-0963">Cytoplasm</keyword>
<gene>
    <name evidence="10" type="primary">mnmC</name>
    <name evidence="14" type="ORF">EV675_1912</name>
</gene>
<dbReference type="AlphaFoldDB" id="A0A4Q7NLP0"/>
<protein>
    <recommendedName>
        <fullName evidence="10">tRNA 5-methylaminomethyl-2-thiouridine biosynthesis bifunctional protein MnmC</fullName>
        <shortName evidence="10">tRNA mnm(5)s(2)U biosynthesis bifunctional protein</shortName>
    </recommendedName>
    <domain>
        <recommendedName>
            <fullName evidence="10">tRNA (mnm(5)s(2)U34)-methyltransferase</fullName>
            <ecNumber evidence="10">2.1.1.61</ecNumber>
        </recommendedName>
    </domain>
    <domain>
        <recommendedName>
            <fullName evidence="10">FAD-dependent cmnm(5)s(2)U34 oxidoreductase</fullName>
            <ecNumber evidence="10">1.5.-.-</ecNumber>
        </recommendedName>
    </domain>
</protein>
<dbReference type="NCBIfam" id="TIGR03197">
    <property type="entry name" value="MnmC_Cterm"/>
    <property type="match status" value="1"/>
</dbReference>
<dbReference type="EMBL" id="SGXC01000001">
    <property type="protein sequence ID" value="RZS85882.1"/>
    <property type="molecule type" value="Genomic_DNA"/>
</dbReference>